<dbReference type="SMART" id="SM00494">
    <property type="entry name" value="ChtBD2"/>
    <property type="match status" value="3"/>
</dbReference>
<evidence type="ECO:0000256" key="4">
    <source>
        <dbReference type="ARBA" id="ARBA00023157"/>
    </source>
</evidence>
<keyword evidence="5" id="KW-0325">Glycoprotein</keyword>
<protein>
    <submittedName>
        <fullName evidence="9">Protein obstructor-E-like</fullName>
    </submittedName>
</protein>
<name>A0ABM1B0V2_LIMPO</name>
<evidence type="ECO:0000313" key="9">
    <source>
        <dbReference type="RefSeq" id="XP_013772502.2"/>
    </source>
</evidence>
<feature type="signal peptide" evidence="6">
    <location>
        <begin position="1"/>
        <end position="18"/>
    </location>
</feature>
<feature type="domain" description="Chitin-binding type-2" evidence="7">
    <location>
        <begin position="17"/>
        <end position="76"/>
    </location>
</feature>
<dbReference type="PANTHER" id="PTHR23301:SF98">
    <property type="entry name" value="CHITIN-BINDING TYPE-2 DOMAIN-CONTAINING PROTEIN-RELATED"/>
    <property type="match status" value="1"/>
</dbReference>
<keyword evidence="8" id="KW-1185">Reference proteome</keyword>
<dbReference type="InterPro" id="IPR051940">
    <property type="entry name" value="Chitin_bind-dev_reg"/>
</dbReference>
<dbReference type="InterPro" id="IPR036508">
    <property type="entry name" value="Chitin-bd_dom_sf"/>
</dbReference>
<feature type="domain" description="Chitin-binding type-2" evidence="7">
    <location>
        <begin position="147"/>
        <end position="221"/>
    </location>
</feature>
<evidence type="ECO:0000256" key="5">
    <source>
        <dbReference type="ARBA" id="ARBA00023180"/>
    </source>
</evidence>
<keyword evidence="3" id="KW-0677">Repeat</keyword>
<dbReference type="GeneID" id="106457610"/>
<dbReference type="PANTHER" id="PTHR23301">
    <property type="entry name" value="CHITIN BINDING PERITROPHIN-A"/>
    <property type="match status" value="1"/>
</dbReference>
<dbReference type="Proteomes" id="UP000694941">
    <property type="component" value="Unplaced"/>
</dbReference>
<dbReference type="Pfam" id="PF01607">
    <property type="entry name" value="CBM_14"/>
    <property type="match status" value="3"/>
</dbReference>
<evidence type="ECO:0000256" key="6">
    <source>
        <dbReference type="SAM" id="SignalP"/>
    </source>
</evidence>
<dbReference type="InterPro" id="IPR002557">
    <property type="entry name" value="Chitin-bd_dom"/>
</dbReference>
<feature type="domain" description="Chitin-binding type-2" evidence="7">
    <location>
        <begin position="86"/>
        <end position="142"/>
    </location>
</feature>
<organism evidence="8 9">
    <name type="scientific">Limulus polyphemus</name>
    <name type="common">Atlantic horseshoe crab</name>
    <dbReference type="NCBI Taxonomy" id="6850"/>
    <lineage>
        <taxon>Eukaryota</taxon>
        <taxon>Metazoa</taxon>
        <taxon>Ecdysozoa</taxon>
        <taxon>Arthropoda</taxon>
        <taxon>Chelicerata</taxon>
        <taxon>Merostomata</taxon>
        <taxon>Xiphosura</taxon>
        <taxon>Limulidae</taxon>
        <taxon>Limulus</taxon>
    </lineage>
</organism>
<evidence type="ECO:0000256" key="3">
    <source>
        <dbReference type="ARBA" id="ARBA00022737"/>
    </source>
</evidence>
<evidence type="ECO:0000256" key="1">
    <source>
        <dbReference type="ARBA" id="ARBA00022669"/>
    </source>
</evidence>
<feature type="chain" id="PRO_5046724939" evidence="6">
    <location>
        <begin position="19"/>
        <end position="228"/>
    </location>
</feature>
<proteinExistence type="predicted"/>
<keyword evidence="4" id="KW-1015">Disulfide bond</keyword>
<dbReference type="PROSITE" id="PS50940">
    <property type="entry name" value="CHIT_BIND_II"/>
    <property type="match status" value="3"/>
</dbReference>
<keyword evidence="1" id="KW-0147">Chitin-binding</keyword>
<dbReference type="RefSeq" id="XP_013772502.2">
    <property type="nucleotide sequence ID" value="XM_013917048.2"/>
</dbReference>
<evidence type="ECO:0000259" key="7">
    <source>
        <dbReference type="PROSITE" id="PS50940"/>
    </source>
</evidence>
<dbReference type="Gene3D" id="2.170.140.10">
    <property type="entry name" value="Chitin binding domain"/>
    <property type="match status" value="3"/>
</dbReference>
<evidence type="ECO:0000256" key="2">
    <source>
        <dbReference type="ARBA" id="ARBA00022729"/>
    </source>
</evidence>
<evidence type="ECO:0000313" key="8">
    <source>
        <dbReference type="Proteomes" id="UP000694941"/>
    </source>
</evidence>
<accession>A0ABM1B0V2</accession>
<reference evidence="9" key="1">
    <citation type="submission" date="2025-08" db="UniProtKB">
        <authorList>
            <consortium name="RefSeq"/>
        </authorList>
    </citation>
    <scope>IDENTIFICATION</scope>
    <source>
        <tissue evidence="9">Muscle</tissue>
    </source>
</reference>
<keyword evidence="2 6" id="KW-0732">Signal</keyword>
<gene>
    <name evidence="9" type="primary">LOC106457610</name>
</gene>
<dbReference type="SUPFAM" id="SSF57625">
    <property type="entry name" value="Invertebrate chitin-binding proteins"/>
    <property type="match status" value="3"/>
</dbReference>
<sequence length="228" mass="25899">MFVATVVLLAGIFRTGWSQCPEPDGFFPHERQCDRYYLCREGEISEGLCPDGLAFNDQVSQFNPRCDYIQDVDCSTRPDLQPAQPSDHCARQWGDYPHETDCGKFWRCVEGFAYEFTCPEGLAYSPSIRTCNWPDMVAECDSEAFLGFQCPEPTPEEIRLFGNPRYPHSSDCKKLFVCVVDNNDTIGTRRVPRLLSCDEGLVFNPFLSLCDIPANVTGCENYYENFIG</sequence>